<keyword evidence="2" id="KW-0812">Transmembrane</keyword>
<feature type="compositionally biased region" description="Basic and acidic residues" evidence="1">
    <location>
        <begin position="1206"/>
        <end position="1216"/>
    </location>
</feature>
<dbReference type="Pfam" id="PF00092">
    <property type="entry name" value="VWA"/>
    <property type="match status" value="1"/>
</dbReference>
<organism evidence="4 5">
    <name type="scientific">Telmatocola sphagniphila</name>
    <dbReference type="NCBI Taxonomy" id="1123043"/>
    <lineage>
        <taxon>Bacteria</taxon>
        <taxon>Pseudomonadati</taxon>
        <taxon>Planctomycetota</taxon>
        <taxon>Planctomycetia</taxon>
        <taxon>Gemmatales</taxon>
        <taxon>Gemmataceae</taxon>
    </lineage>
</organism>
<evidence type="ECO:0000313" key="4">
    <source>
        <dbReference type="EMBL" id="QVL33403.1"/>
    </source>
</evidence>
<feature type="transmembrane region" description="Helical" evidence="2">
    <location>
        <begin position="67"/>
        <end position="88"/>
    </location>
</feature>
<proteinExistence type="predicted"/>
<keyword evidence="2" id="KW-1133">Transmembrane helix</keyword>
<dbReference type="PROSITE" id="PS50234">
    <property type="entry name" value="VWFA"/>
    <property type="match status" value="1"/>
</dbReference>
<dbReference type="KEGG" id="tsph:KIH39_05680"/>
<dbReference type="PANTHER" id="PTHR37947:SF2">
    <property type="entry name" value="VON WILLEBRAND FACTOR TYPE A"/>
    <property type="match status" value="1"/>
</dbReference>
<dbReference type="CDD" id="cd00198">
    <property type="entry name" value="vWFA"/>
    <property type="match status" value="2"/>
</dbReference>
<feature type="region of interest" description="Disordered" evidence="1">
    <location>
        <begin position="1156"/>
        <end position="1237"/>
    </location>
</feature>
<dbReference type="Proteomes" id="UP000676194">
    <property type="component" value="Chromosome"/>
</dbReference>
<sequence>MYYLNDHWLALTLIICVLPGLAISLLRHLPLREVLLRFWFLIPICLATGHFIYRYSCSSAPEREDLFLWWAGGSAALLILELITVLAFRRWSFELFRASLLLFACSLGFLVDPIQGAGKSAYLNLLGLRFVEPIWLLLLLILIVLVPWSYKSLSSLGARRRWIILGLRSGLIAFLALAMAEPQLRKMNENTTVLFVLDRSLSIPTEFDGKTVDAAGVAQDNRWRRIQQFINEAVGKKGPAHRNDLTGAILFGKRPRLALPPAAVDKMVVSDSLAGPIDGQYTDIASAIKLALASFPEGTAKRIVLVSDGNENLGNAEEQALLAKQNGVQIDTVLLAPEYHNDNEVMVQNIETPSRTAKGARLPLRVLMRNTNPNKSVEGTLELIQVKEGREKAVPIQPTFDVLETSPIGAKVRLRPGLTVFTFRDKLDDTGKEIDSAYSYKAIFKPNEELPGDRIQNNRAITHIIAKGQRKVLMLEAEGDEEGAFAHQFLIDQLRAAKFQVVPVNVTRLPVDRNELSVFLSNYDCVVLANVPAELLTRDQQETIRSNTYDQGSGLVMIGGPDSFGAGGYQKTPIEDALPVDCDIKAMKAAGKGGLVLIMHASELADGNKWQKDIAKLAIQKLSAVDMVGLLYFGGLKANWHIPFQTVGTDRTKFYKLIDRMVPGDMPDFDPHLRAAFETLSDPELGLSTKHCIIISDGDPQLGALGLKALQGMKKAGITCTTVGVATHGVNENKRMETMAFEAAKGGKFYEVKDANKLPAIYIQETRRVSQSFIYDARFNPKMVLRGGPTDQLDTNLPDLFGFVRTTRKNSPLVEVLIEGPRTFDQVFPVLAAWQYGLGRSVAFTSDARSQPQKVEGWDRRWAGSDMYRKFWEQVIGWAIRGVETERLSIATEYRDGRVRWTVEARDEANQPITNLRLDGGVTQPNSGPDTKPAEIRFEQKAPGIYEAELKAEEAGTYLLNAVARQTVTTYKGRSKENLSSKLIEKDGKLFLEDGTEVKKNPEGTLLYADDNTPVVEQKAGEKVVDSQRTAVTISYSPEFNDLESNPALMTKLSKITGGNIYLESDAQFKKIISGEELFRPGLATSRSLQTVWPWLVFLAGCTLLADVGTRRINLDPQELNTYARQAWNKLRTVEMAESKSDDFLNRLRQKKTEVAETIDQGKSERKFEATPGNPATYVPPPGADSILDNPAAPVLKPKPATTETKPTDKTDDFFSKLKKAKKRAATDTDNPEENKS</sequence>
<evidence type="ECO:0000313" key="5">
    <source>
        <dbReference type="Proteomes" id="UP000676194"/>
    </source>
</evidence>
<reference evidence="4" key="1">
    <citation type="submission" date="2021-05" db="EMBL/GenBank/DDBJ databases">
        <title>Complete genome sequence of the cellulolytic planctomycete Telmatocola sphagniphila SP2T and characterization of the first cellulase from planctomycetes.</title>
        <authorList>
            <person name="Rakitin A.L."/>
            <person name="Beletsky A.V."/>
            <person name="Naumoff D.G."/>
            <person name="Kulichevskaya I.S."/>
            <person name="Mardanov A.V."/>
            <person name="Ravin N.V."/>
            <person name="Dedysh S.N."/>
        </authorList>
    </citation>
    <scope>NUCLEOTIDE SEQUENCE</scope>
    <source>
        <strain evidence="4">SP2T</strain>
    </source>
</reference>
<dbReference type="PANTHER" id="PTHR37947">
    <property type="entry name" value="BLL2462 PROTEIN"/>
    <property type="match status" value="1"/>
</dbReference>
<dbReference type="SMART" id="SM00327">
    <property type="entry name" value="VWA"/>
    <property type="match status" value="2"/>
</dbReference>
<dbReference type="InterPro" id="IPR002035">
    <property type="entry name" value="VWF_A"/>
</dbReference>
<feature type="transmembrane region" description="Helical" evidence="2">
    <location>
        <begin position="162"/>
        <end position="180"/>
    </location>
</feature>
<dbReference type="Gene3D" id="3.40.50.410">
    <property type="entry name" value="von Willebrand factor, type A domain"/>
    <property type="match status" value="1"/>
</dbReference>
<keyword evidence="2" id="KW-0472">Membrane</keyword>
<feature type="domain" description="VWFA" evidence="3">
    <location>
        <begin position="594"/>
        <end position="766"/>
    </location>
</feature>
<feature type="transmembrane region" description="Helical" evidence="2">
    <location>
        <begin position="6"/>
        <end position="26"/>
    </location>
</feature>
<evidence type="ECO:0000259" key="3">
    <source>
        <dbReference type="PROSITE" id="PS50234"/>
    </source>
</evidence>
<dbReference type="Pfam" id="PF13519">
    <property type="entry name" value="VWA_2"/>
    <property type="match status" value="1"/>
</dbReference>
<dbReference type="AlphaFoldDB" id="A0A8E6B7P5"/>
<keyword evidence="5" id="KW-1185">Reference proteome</keyword>
<evidence type="ECO:0000256" key="1">
    <source>
        <dbReference type="SAM" id="MobiDB-lite"/>
    </source>
</evidence>
<dbReference type="Gene3D" id="3.40.50.880">
    <property type="match status" value="2"/>
</dbReference>
<feature type="transmembrane region" description="Helical" evidence="2">
    <location>
        <begin position="38"/>
        <end position="55"/>
    </location>
</feature>
<protein>
    <submittedName>
        <fullName evidence="4">VWA domain-containing protein</fullName>
    </submittedName>
</protein>
<dbReference type="SUPFAM" id="SSF53300">
    <property type="entry name" value="vWA-like"/>
    <property type="match status" value="2"/>
</dbReference>
<dbReference type="InterPro" id="IPR036465">
    <property type="entry name" value="vWFA_dom_sf"/>
</dbReference>
<dbReference type="InterPro" id="IPR029062">
    <property type="entry name" value="Class_I_gatase-like"/>
</dbReference>
<evidence type="ECO:0000256" key="2">
    <source>
        <dbReference type="SAM" id="Phobius"/>
    </source>
</evidence>
<dbReference type="SUPFAM" id="SSF52317">
    <property type="entry name" value="Class I glutamine amidotransferase-like"/>
    <property type="match status" value="1"/>
</dbReference>
<feature type="transmembrane region" description="Helical" evidence="2">
    <location>
        <begin position="134"/>
        <end position="150"/>
    </location>
</feature>
<dbReference type="RefSeq" id="WP_213498292.1">
    <property type="nucleotide sequence ID" value="NZ_CP074694.1"/>
</dbReference>
<feature type="transmembrane region" description="Helical" evidence="2">
    <location>
        <begin position="95"/>
        <end position="114"/>
    </location>
</feature>
<dbReference type="EMBL" id="CP074694">
    <property type="protein sequence ID" value="QVL33403.1"/>
    <property type="molecule type" value="Genomic_DNA"/>
</dbReference>
<feature type="compositionally biased region" description="Basic and acidic residues" evidence="1">
    <location>
        <begin position="1156"/>
        <end position="1169"/>
    </location>
</feature>
<name>A0A8E6B7P5_9BACT</name>
<gene>
    <name evidence="4" type="ORF">KIH39_05680</name>
</gene>
<accession>A0A8E6B7P5</accession>